<keyword evidence="5" id="KW-1185">Reference proteome</keyword>
<protein>
    <submittedName>
        <fullName evidence="4">Uncharacterized protein</fullName>
    </submittedName>
</protein>
<dbReference type="Gene3D" id="3.30.1360.120">
    <property type="entry name" value="Probable tRNA modification gtpase trme, domain 1"/>
    <property type="match status" value="2"/>
</dbReference>
<dbReference type="Proteomes" id="UP000244081">
    <property type="component" value="Unassembled WGS sequence"/>
</dbReference>
<organism evidence="4 5">
    <name type="scientific">Breoghania corrubedonensis</name>
    <dbReference type="NCBI Taxonomy" id="665038"/>
    <lineage>
        <taxon>Bacteria</taxon>
        <taxon>Pseudomonadati</taxon>
        <taxon>Pseudomonadota</taxon>
        <taxon>Alphaproteobacteria</taxon>
        <taxon>Hyphomicrobiales</taxon>
        <taxon>Stappiaceae</taxon>
        <taxon>Breoghania</taxon>
    </lineage>
</organism>
<dbReference type="InterPro" id="IPR045179">
    <property type="entry name" value="YgfZ/GcvT"/>
</dbReference>
<gene>
    <name evidence="4" type="ORF">C8N35_101232</name>
</gene>
<dbReference type="InterPro" id="IPR017703">
    <property type="entry name" value="YgfZ/GCV_T_CS"/>
</dbReference>
<dbReference type="Pfam" id="PF01571">
    <property type="entry name" value="GCV_T"/>
    <property type="match status" value="1"/>
</dbReference>
<evidence type="ECO:0000259" key="2">
    <source>
        <dbReference type="Pfam" id="PF01571"/>
    </source>
</evidence>
<dbReference type="AlphaFoldDB" id="A0A2T5VEL5"/>
<accession>A0A2T5VEL5</accession>
<evidence type="ECO:0000259" key="3">
    <source>
        <dbReference type="Pfam" id="PF25455"/>
    </source>
</evidence>
<dbReference type="GO" id="GO:0016226">
    <property type="term" value="P:iron-sulfur cluster assembly"/>
    <property type="evidence" value="ECO:0007669"/>
    <property type="project" value="TreeGrafter"/>
</dbReference>
<evidence type="ECO:0000256" key="1">
    <source>
        <dbReference type="ARBA" id="ARBA00022946"/>
    </source>
</evidence>
<evidence type="ECO:0000313" key="5">
    <source>
        <dbReference type="Proteomes" id="UP000244081"/>
    </source>
</evidence>
<dbReference type="NCBIfam" id="TIGR03317">
    <property type="entry name" value="ygfZ_signature"/>
    <property type="match status" value="1"/>
</dbReference>
<sequence length="291" mass="30844">MTACIAPLPSRAVVGIGGEGAEHFLQGLITCDVAGLEEGAARYGGLLTPQGKILFDFLVERREGAFRFDLPAALVADFVKRMTLYKLRAKVEIANLSETHQVLAIWGEAEMPDGAFADPRHVDLGFRLILPREATPPAGFIETDEAAWDTHRIALAVPAGGIDFEYGQTFPHDADMDQLAGVAFDKGCYVGQEVVSRMRHRGTARRRIVEVSAESDLPQTGSEITAAGKAAGTLGSVAGRRGLALVRIDRIGTALKEGAPVTAGGIAVTPKIPDWAQFAWPADAEAGEAGA</sequence>
<name>A0A2T5VEL5_9HYPH</name>
<reference evidence="4 5" key="1">
    <citation type="submission" date="2018-04" db="EMBL/GenBank/DDBJ databases">
        <title>Genomic Encyclopedia of Archaeal and Bacterial Type Strains, Phase II (KMG-II): from individual species to whole genera.</title>
        <authorList>
            <person name="Goeker M."/>
        </authorList>
    </citation>
    <scope>NUCLEOTIDE SEQUENCE [LARGE SCALE GENOMIC DNA]</scope>
    <source>
        <strain evidence="4 5">DSM 23382</strain>
    </source>
</reference>
<dbReference type="PANTHER" id="PTHR22602:SF0">
    <property type="entry name" value="TRANSFERASE CAF17, MITOCHONDRIAL-RELATED"/>
    <property type="match status" value="1"/>
</dbReference>
<dbReference type="OrthoDB" id="9796287at2"/>
<dbReference type="RefSeq" id="WP_107987796.1">
    <property type="nucleotide sequence ID" value="NZ_QAYG01000001.1"/>
</dbReference>
<comment type="caution">
    <text evidence="4">The sequence shown here is derived from an EMBL/GenBank/DDBJ whole genome shotgun (WGS) entry which is preliminary data.</text>
</comment>
<dbReference type="InterPro" id="IPR006222">
    <property type="entry name" value="GCVT_N"/>
</dbReference>
<proteinExistence type="predicted"/>
<dbReference type="EMBL" id="QAYG01000001">
    <property type="protein sequence ID" value="PTW62195.1"/>
    <property type="molecule type" value="Genomic_DNA"/>
</dbReference>
<dbReference type="SUPFAM" id="SSF103025">
    <property type="entry name" value="Folate-binding domain"/>
    <property type="match status" value="1"/>
</dbReference>
<evidence type="ECO:0000313" key="4">
    <source>
        <dbReference type="EMBL" id="PTW62195.1"/>
    </source>
</evidence>
<dbReference type="InterPro" id="IPR057460">
    <property type="entry name" value="CAF17_C"/>
</dbReference>
<dbReference type="Pfam" id="PF25455">
    <property type="entry name" value="Beta-barrel_CAF17_C"/>
    <property type="match status" value="1"/>
</dbReference>
<dbReference type="InterPro" id="IPR027266">
    <property type="entry name" value="TrmE/GcvT-like"/>
</dbReference>
<keyword evidence="1" id="KW-0809">Transit peptide</keyword>
<feature type="domain" description="CAF17 C-terminal" evidence="3">
    <location>
        <begin position="205"/>
        <end position="277"/>
    </location>
</feature>
<feature type="domain" description="GCVT N-terminal" evidence="2">
    <location>
        <begin position="15"/>
        <end position="107"/>
    </location>
</feature>
<dbReference type="PANTHER" id="PTHR22602">
    <property type="entry name" value="TRANSFERASE CAF17, MITOCHONDRIAL-RELATED"/>
    <property type="match status" value="1"/>
</dbReference>